<dbReference type="Pfam" id="PF00528">
    <property type="entry name" value="BPD_transp_1"/>
    <property type="match status" value="1"/>
</dbReference>
<organism evidence="10 11">
    <name type="scientific">Halonotius aquaticus</name>
    <dbReference type="NCBI Taxonomy" id="2216978"/>
    <lineage>
        <taxon>Archaea</taxon>
        <taxon>Methanobacteriati</taxon>
        <taxon>Methanobacteriota</taxon>
        <taxon>Stenosarchaea group</taxon>
        <taxon>Halobacteria</taxon>
        <taxon>Halobacteriales</taxon>
        <taxon>Haloferacaceae</taxon>
        <taxon>Halonotius</taxon>
    </lineage>
</organism>
<evidence type="ECO:0000256" key="5">
    <source>
        <dbReference type="ARBA" id="ARBA00022989"/>
    </source>
</evidence>
<evidence type="ECO:0000256" key="1">
    <source>
        <dbReference type="ARBA" id="ARBA00004651"/>
    </source>
</evidence>
<evidence type="ECO:0000256" key="4">
    <source>
        <dbReference type="ARBA" id="ARBA00022692"/>
    </source>
</evidence>
<dbReference type="GO" id="GO:0015416">
    <property type="term" value="F:ABC-type phosphonate transporter activity"/>
    <property type="evidence" value="ECO:0007669"/>
    <property type="project" value="InterPro"/>
</dbReference>
<dbReference type="InterPro" id="IPR035906">
    <property type="entry name" value="MetI-like_sf"/>
</dbReference>
<evidence type="ECO:0000256" key="6">
    <source>
        <dbReference type="ARBA" id="ARBA00023136"/>
    </source>
</evidence>
<keyword evidence="6 7" id="KW-0472">Membrane</keyword>
<dbReference type="Proteomes" id="UP000276588">
    <property type="component" value="Unassembled WGS sequence"/>
</dbReference>
<feature type="transmembrane region" description="Helical" evidence="7">
    <location>
        <begin position="37"/>
        <end position="58"/>
    </location>
</feature>
<protein>
    <submittedName>
        <fullName evidence="10">Phosphonate ABC transporter, permease protein PhnE</fullName>
    </submittedName>
</protein>
<evidence type="ECO:0000313" key="10">
    <source>
        <dbReference type="EMBL" id="RJX43740.1"/>
    </source>
</evidence>
<accession>A0A3A6PZM2</accession>
<dbReference type="PANTHER" id="PTHR30043:SF1">
    <property type="entry name" value="ABC TRANSPORT SYSTEM PERMEASE PROTEIN P69"/>
    <property type="match status" value="1"/>
</dbReference>
<dbReference type="GO" id="GO:0005886">
    <property type="term" value="C:plasma membrane"/>
    <property type="evidence" value="ECO:0007669"/>
    <property type="project" value="UniProtKB-SubCell"/>
</dbReference>
<comment type="similarity">
    <text evidence="7">Belongs to the binding-protein-dependent transport system permease family.</text>
</comment>
<dbReference type="EMBL" id="QKNY01000007">
    <property type="protein sequence ID" value="RJX43740.1"/>
    <property type="molecule type" value="Genomic_DNA"/>
</dbReference>
<dbReference type="PROSITE" id="PS50928">
    <property type="entry name" value="ABC_TM1"/>
    <property type="match status" value="1"/>
</dbReference>
<feature type="transmembrane region" description="Helical" evidence="7">
    <location>
        <begin position="265"/>
        <end position="286"/>
    </location>
</feature>
<feature type="transmembrane region" description="Helical" evidence="7">
    <location>
        <begin position="240"/>
        <end position="259"/>
    </location>
</feature>
<dbReference type="PANTHER" id="PTHR30043">
    <property type="entry name" value="PHOSPHONATES TRANSPORT SYSTEM PERMEASE PROTEIN"/>
    <property type="match status" value="1"/>
</dbReference>
<comment type="subcellular location">
    <subcellularLocation>
        <location evidence="1 7">Cell membrane</location>
        <topology evidence="1 7">Multi-pass membrane protein</topology>
    </subcellularLocation>
</comment>
<evidence type="ECO:0000256" key="2">
    <source>
        <dbReference type="ARBA" id="ARBA00022448"/>
    </source>
</evidence>
<gene>
    <name evidence="10" type="primary">phnE</name>
    <name evidence="10" type="ORF">DM826_05675</name>
</gene>
<keyword evidence="5 7" id="KW-1133">Transmembrane helix</keyword>
<reference evidence="10 11" key="1">
    <citation type="submission" date="2018-06" db="EMBL/GenBank/DDBJ databases">
        <title>Halonotius sp. F13-13 a new haloarchaeeon isolated from a solar saltern from Isla Cristina, Huelva, Spain.</title>
        <authorList>
            <person name="Duran-Viseras A."/>
            <person name="Sanchez-Porro C."/>
            <person name="Ventosa A."/>
        </authorList>
    </citation>
    <scope>NUCLEOTIDE SEQUENCE [LARGE SCALE GENOMIC DNA]</scope>
    <source>
        <strain evidence="10 11">F13-13</strain>
    </source>
</reference>
<dbReference type="InterPro" id="IPR005769">
    <property type="entry name" value="PhnE/PtxC"/>
</dbReference>
<keyword evidence="11" id="KW-1185">Reference proteome</keyword>
<keyword evidence="3" id="KW-1003">Cell membrane</keyword>
<comment type="caution">
    <text evidence="10">The sequence shown here is derived from an EMBL/GenBank/DDBJ whole genome shotgun (WGS) entry which is preliminary data.</text>
</comment>
<evidence type="ECO:0000256" key="8">
    <source>
        <dbReference type="SAM" id="MobiDB-lite"/>
    </source>
</evidence>
<dbReference type="Gene3D" id="1.10.3720.10">
    <property type="entry name" value="MetI-like"/>
    <property type="match status" value="1"/>
</dbReference>
<evidence type="ECO:0000313" key="11">
    <source>
        <dbReference type="Proteomes" id="UP000276588"/>
    </source>
</evidence>
<dbReference type="AlphaFoldDB" id="A0A3A6PZM2"/>
<feature type="transmembrane region" description="Helical" evidence="7">
    <location>
        <begin position="167"/>
        <end position="186"/>
    </location>
</feature>
<dbReference type="RefSeq" id="WP_120102428.1">
    <property type="nucleotide sequence ID" value="NZ_QKNY01000007.1"/>
</dbReference>
<sequence>MGDRAASDSGGHTAASDDSLSVDTEFQQHQQRWRRRFGGRVTIAVGFVVSVAVAAWWLGFDLGYLYAHRMNLWSVLIEEMLVPRALWAQLQGDAGMLVPAAAETIAIAAVGTALGLPVALVFGTLAANTVTPRRIHTPVRLLLGGIRAVPSMVYALLFVILAGLGPVAGALAIAVGTIGDLGRLFADEMEEIDERPVEAVQSTGAGAVATTAAARLPQVTTAYIAWTLFYLEINARKSSVLGIVGAGGLGFPLIMAFRARNYTRVMAVIVAILVLIVGVETAANRLRGRLGSERRVDQ</sequence>
<keyword evidence="2 7" id="KW-0813">Transport</keyword>
<keyword evidence="4 7" id="KW-0812">Transmembrane</keyword>
<feature type="domain" description="ABC transmembrane type-1" evidence="9">
    <location>
        <begin position="101"/>
        <end position="281"/>
    </location>
</feature>
<evidence type="ECO:0000256" key="7">
    <source>
        <dbReference type="RuleBase" id="RU363032"/>
    </source>
</evidence>
<dbReference type="OrthoDB" id="252910at2157"/>
<dbReference type="NCBIfam" id="TIGR01097">
    <property type="entry name" value="PhnE"/>
    <property type="match status" value="1"/>
</dbReference>
<feature type="transmembrane region" description="Helical" evidence="7">
    <location>
        <begin position="105"/>
        <end position="127"/>
    </location>
</feature>
<name>A0A3A6PZM2_9EURY</name>
<dbReference type="InterPro" id="IPR000515">
    <property type="entry name" value="MetI-like"/>
</dbReference>
<evidence type="ECO:0000259" key="9">
    <source>
        <dbReference type="PROSITE" id="PS50928"/>
    </source>
</evidence>
<evidence type="ECO:0000256" key="3">
    <source>
        <dbReference type="ARBA" id="ARBA00022475"/>
    </source>
</evidence>
<proteinExistence type="inferred from homology"/>
<feature type="region of interest" description="Disordered" evidence="8">
    <location>
        <begin position="1"/>
        <end position="23"/>
    </location>
</feature>
<dbReference type="SUPFAM" id="SSF161098">
    <property type="entry name" value="MetI-like"/>
    <property type="match status" value="1"/>
</dbReference>